<proteinExistence type="predicted"/>
<evidence type="ECO:0000313" key="5">
    <source>
        <dbReference type="EMBL" id="KAG9396874.1"/>
    </source>
</evidence>
<dbReference type="EMBL" id="JAHDYR010000005">
    <property type="protein sequence ID" value="KAG9396874.1"/>
    <property type="molecule type" value="Genomic_DNA"/>
</dbReference>
<evidence type="ECO:0000256" key="2">
    <source>
        <dbReference type="ARBA" id="ARBA00022771"/>
    </source>
</evidence>
<dbReference type="SMART" id="SM00298">
    <property type="entry name" value="CHROMO"/>
    <property type="match status" value="1"/>
</dbReference>
<keyword evidence="1" id="KW-0479">Metal-binding</keyword>
<protein>
    <recommendedName>
        <fullName evidence="4">Chromo domain-containing protein</fullName>
    </recommendedName>
</protein>
<organism evidence="5 6">
    <name type="scientific">Carpediemonas membranifera</name>
    <dbReference type="NCBI Taxonomy" id="201153"/>
    <lineage>
        <taxon>Eukaryota</taxon>
        <taxon>Metamonada</taxon>
        <taxon>Carpediemonas-like organisms</taxon>
        <taxon>Carpediemonas</taxon>
    </lineage>
</organism>
<sequence length="275" mass="30633">MDDEVYEIERIVRRRGTRGNYEYLVSWLGYNERSWVRPEDFTDETIINEFEKNLEVSKAPKEKLGVNVVPTDIFPDTLSKRIQPKAVNDEDACFYCLQGAITSEIVYCDSCDRGFCLACGGLDQSPGAEDEWVCPGCAHGHRACSAPWCGLSGPFSDTGGMHDHTGTVRRCSVPHCLCFMHTHCVEALVAYNIARKRPPPVIQADSFVCPGHVCVKCLKVVAKQDAPEAVTCVRCRSVWHKKCDPVNLLEDSLSLCLCELCAEKLPNGGRMAIKR</sequence>
<dbReference type="InterPro" id="IPR055198">
    <property type="entry name" value="NSD_PHD"/>
</dbReference>
<dbReference type="AlphaFoldDB" id="A0A8J6B9A4"/>
<dbReference type="GO" id="GO:0008270">
    <property type="term" value="F:zinc ion binding"/>
    <property type="evidence" value="ECO:0007669"/>
    <property type="project" value="UniProtKB-KW"/>
</dbReference>
<dbReference type="InterPro" id="IPR011011">
    <property type="entry name" value="Znf_FYVE_PHD"/>
</dbReference>
<keyword evidence="6" id="KW-1185">Reference proteome</keyword>
<dbReference type="InterPro" id="IPR000953">
    <property type="entry name" value="Chromo/chromo_shadow_dom"/>
</dbReference>
<dbReference type="Gene3D" id="2.40.50.40">
    <property type="match status" value="1"/>
</dbReference>
<name>A0A8J6B9A4_9EUKA</name>
<keyword evidence="3" id="KW-0862">Zinc</keyword>
<dbReference type="Proteomes" id="UP000717585">
    <property type="component" value="Unassembled WGS sequence"/>
</dbReference>
<dbReference type="InterPro" id="IPR013083">
    <property type="entry name" value="Znf_RING/FYVE/PHD"/>
</dbReference>
<dbReference type="Pfam" id="PF22908">
    <property type="entry name" value="PHD_NSD"/>
    <property type="match status" value="1"/>
</dbReference>
<gene>
    <name evidence="5" type="ORF">J8273_1921</name>
</gene>
<reference evidence="5" key="1">
    <citation type="submission" date="2021-05" db="EMBL/GenBank/DDBJ databases">
        <title>A free-living protist that lacks canonical eukaryotic 1 DNA replication and segregation systems.</title>
        <authorList>
            <person name="Salas-Leiva D.E."/>
            <person name="Tromer E.C."/>
            <person name="Curtis B.A."/>
            <person name="Jerlstrom-Hultqvist J."/>
            <person name="Kolisko M."/>
            <person name="Yi Z."/>
            <person name="Salas-Leiva J.S."/>
            <person name="Gallot-Lavallee L."/>
            <person name="Kops G.J.P.L."/>
            <person name="Archibald J.M."/>
            <person name="Simpson A.G.B."/>
            <person name="Roger A.J."/>
        </authorList>
    </citation>
    <scope>NUCLEOTIDE SEQUENCE</scope>
    <source>
        <strain evidence="5">BICM</strain>
    </source>
</reference>
<evidence type="ECO:0000259" key="4">
    <source>
        <dbReference type="PROSITE" id="PS50013"/>
    </source>
</evidence>
<dbReference type="Gene3D" id="3.30.40.10">
    <property type="entry name" value="Zinc/RING finger domain, C3HC4 (zinc finger)"/>
    <property type="match status" value="1"/>
</dbReference>
<dbReference type="InterPro" id="IPR001965">
    <property type="entry name" value="Znf_PHD"/>
</dbReference>
<feature type="domain" description="Chromo" evidence="4">
    <location>
        <begin position="6"/>
        <end position="62"/>
    </location>
</feature>
<dbReference type="SMART" id="SM00249">
    <property type="entry name" value="PHD"/>
    <property type="match status" value="2"/>
</dbReference>
<evidence type="ECO:0000313" key="6">
    <source>
        <dbReference type="Proteomes" id="UP000717585"/>
    </source>
</evidence>
<dbReference type="OrthoDB" id="10004495at2759"/>
<dbReference type="SUPFAM" id="SSF54160">
    <property type="entry name" value="Chromo domain-like"/>
    <property type="match status" value="1"/>
</dbReference>
<dbReference type="PROSITE" id="PS50013">
    <property type="entry name" value="CHROMO_2"/>
    <property type="match status" value="1"/>
</dbReference>
<evidence type="ECO:0000256" key="3">
    <source>
        <dbReference type="ARBA" id="ARBA00022833"/>
    </source>
</evidence>
<evidence type="ECO:0000256" key="1">
    <source>
        <dbReference type="ARBA" id="ARBA00022723"/>
    </source>
</evidence>
<dbReference type="SUPFAM" id="SSF57903">
    <property type="entry name" value="FYVE/PHD zinc finger"/>
    <property type="match status" value="1"/>
</dbReference>
<comment type="caution">
    <text evidence="5">The sequence shown here is derived from an EMBL/GenBank/DDBJ whole genome shotgun (WGS) entry which is preliminary data.</text>
</comment>
<dbReference type="InterPro" id="IPR016197">
    <property type="entry name" value="Chromo-like_dom_sf"/>
</dbReference>
<keyword evidence="2" id="KW-0863">Zinc-finger</keyword>
<accession>A0A8J6B9A4</accession>